<feature type="region of interest" description="Disordered" evidence="1">
    <location>
        <begin position="763"/>
        <end position="793"/>
    </location>
</feature>
<dbReference type="Pfam" id="PF12639">
    <property type="entry name" value="Colicin-DNase"/>
    <property type="match status" value="1"/>
</dbReference>
<dbReference type="Pfam" id="PF04717">
    <property type="entry name" value="Phage_base_V"/>
    <property type="match status" value="1"/>
</dbReference>
<evidence type="ECO:0000313" key="3">
    <source>
        <dbReference type="EMBL" id="WHX47205.1"/>
    </source>
</evidence>
<dbReference type="Gene3D" id="3.55.50.10">
    <property type="entry name" value="Baseplate protein-like domains"/>
    <property type="match status" value="1"/>
</dbReference>
<reference evidence="3" key="1">
    <citation type="submission" date="2023-05" db="EMBL/GenBank/DDBJ databases">
        <title>Comparative genomics of Bacillaceae isolates and their secondary metabolite potential.</title>
        <authorList>
            <person name="Song L."/>
            <person name="Nielsen L.J."/>
            <person name="Mohite O."/>
            <person name="Xu X."/>
            <person name="Weber T."/>
            <person name="Kovacs A.T."/>
        </authorList>
    </citation>
    <scope>NUCLEOTIDE SEQUENCE</scope>
    <source>
        <strain evidence="3">B2_4</strain>
    </source>
</reference>
<name>A0AA95I007_9BACL</name>
<dbReference type="EMBL" id="CP126084">
    <property type="protein sequence ID" value="WHX47205.1"/>
    <property type="molecule type" value="Genomic_DNA"/>
</dbReference>
<evidence type="ECO:0000256" key="1">
    <source>
        <dbReference type="SAM" id="MobiDB-lite"/>
    </source>
</evidence>
<feature type="compositionally biased region" description="Basic and acidic residues" evidence="1">
    <location>
        <begin position="780"/>
        <end position="793"/>
    </location>
</feature>
<dbReference type="GO" id="GO:0004519">
    <property type="term" value="F:endonuclease activity"/>
    <property type="evidence" value="ECO:0007669"/>
    <property type="project" value="UniProtKB-KW"/>
</dbReference>
<dbReference type="AlphaFoldDB" id="A0AA95I007"/>
<sequence>MQAESTQAAAGYGQVRLVWPYRIQQISELRLERNVGEHARLWLTGIVPEEDKDRYIQEARSQDPIALEETDEQGKTKRTLFQGILDTIAVRVVRGIYYVELTAVSCSALMDVQARTRSYQNREMKCSELVESVLAAYPGSDFIDNAMSHQRIGQFTLQYKETDWQFLKRVASRFGAVVIVESAAASPKLWMGLPLGRLHPLPEDTPYTIQRDLSALEEARGDGAADLHPYDFTRYAVDLVNWYPLGDILAFAGQELLIFSAVTRFTGGELRHQYILSPERGIRQNKILNTPLAGASLEGKIIDVQKDQVRVHMDVDGKQAKEEASWLPYSSIYTAEGNSGFYCMPQQGDSVQVYFPSPREEEAIAMSSIRRGGQPSPKMEDPRVKYWGTNYGKEMKFGGSELTLTATEGSLFISLEDEAGVLIQSDSGIIMASKKDLELASEKEIKIEAETAIYLVCGDSSIVMDGDTDIQGTEIVLEGLQKCPVYVEDLEPEPEAPFVSEVEPPEKKKSFWEKALDVVQVGLDVAGLIPGLGEIADLVNAGIYLARGDYANAALSAAAAIPFAGWAATGAKFVKRGVEAFKTGQKLMKGVDRAVDAFQAVKKTASMMPSPMRQDLGKVWTSARKLGNNLGLGEQLGKIKNAMQRLSVSHPRLAHAVSTSASVSQQVAMQYTRSLAIEAAMEAGGRIEFIGDFIEQIGGDKMRAAITWVSIATNKGRSKGTGLNRNLGFTGGGGNGGSGKRGGKDDTPPAFKQTKFASSYESRINQTPAPGNPKVGFEGQRGESKCILKPPPDPDLKKILDEAGIDGINYKNAVPDFSPVSKAQLEIDHMVGGTGSNGTKARAANFKQADIKLAEQLNNSPELANQFGLTPGKIKAGDIADVREEFKLTWHELNDGRTIQLVPSEINSKFGHLGGVGEINAGAFEPGGFANN</sequence>
<proteinExistence type="predicted"/>
<dbReference type="Proteomes" id="UP001177943">
    <property type="component" value="Chromosome"/>
</dbReference>
<evidence type="ECO:0000313" key="4">
    <source>
        <dbReference type="Proteomes" id="UP001177943"/>
    </source>
</evidence>
<dbReference type="InterPro" id="IPR006531">
    <property type="entry name" value="Gp5/Vgr_OB"/>
</dbReference>
<feature type="domain" description="Gp5/Type VI secretion system Vgr protein OB-fold" evidence="2">
    <location>
        <begin position="300"/>
        <end position="367"/>
    </location>
</feature>
<dbReference type="RefSeq" id="WP_283924798.1">
    <property type="nucleotide sequence ID" value="NZ_CP126084.1"/>
</dbReference>
<dbReference type="KEGG" id="pwn:QNH46_13610"/>
<protein>
    <submittedName>
        <fullName evidence="3">HNH endonuclease</fullName>
    </submittedName>
</protein>
<keyword evidence="3" id="KW-0540">Nuclease</keyword>
<accession>A0AA95I007</accession>
<feature type="region of interest" description="Disordered" evidence="1">
    <location>
        <begin position="722"/>
        <end position="749"/>
    </location>
</feature>
<evidence type="ECO:0000259" key="2">
    <source>
        <dbReference type="Pfam" id="PF04717"/>
    </source>
</evidence>
<keyword evidence="3" id="KW-0255">Endonuclease</keyword>
<dbReference type="Pfam" id="PF05954">
    <property type="entry name" value="Phage_GPD"/>
    <property type="match status" value="1"/>
</dbReference>
<dbReference type="CDD" id="cd20745">
    <property type="entry name" value="FIX_RhsA_AHH_HNH-like"/>
    <property type="match status" value="1"/>
</dbReference>
<dbReference type="SUPFAM" id="SSF69279">
    <property type="entry name" value="Phage tail proteins"/>
    <property type="match status" value="1"/>
</dbReference>
<gene>
    <name evidence="3" type="ORF">QNH46_13610</name>
</gene>
<keyword evidence="3" id="KW-0378">Hydrolase</keyword>
<feature type="compositionally biased region" description="Gly residues" evidence="1">
    <location>
        <begin position="729"/>
        <end position="740"/>
    </location>
</feature>
<organism evidence="3 4">
    <name type="scientific">Paenibacillus woosongensis</name>
    <dbReference type="NCBI Taxonomy" id="307580"/>
    <lineage>
        <taxon>Bacteria</taxon>
        <taxon>Bacillati</taxon>
        <taxon>Bacillota</taxon>
        <taxon>Bacilli</taxon>
        <taxon>Bacillales</taxon>
        <taxon>Paenibacillaceae</taxon>
        <taxon>Paenibacillus</taxon>
    </lineage>
</organism>